<dbReference type="InterPro" id="IPR045861">
    <property type="entry name" value="CorA_cytoplasmic_dom"/>
</dbReference>
<feature type="transmembrane region" description="Helical" evidence="8">
    <location>
        <begin position="299"/>
        <end position="319"/>
    </location>
</feature>
<dbReference type="EMBL" id="JAEKNR010000040">
    <property type="protein sequence ID" value="MBJ7597179.1"/>
    <property type="molecule type" value="Genomic_DNA"/>
</dbReference>
<dbReference type="InterPro" id="IPR002523">
    <property type="entry name" value="MgTranspt_CorA/ZnTranspt_ZntB"/>
</dbReference>
<dbReference type="SUPFAM" id="SSF143865">
    <property type="entry name" value="CorA soluble domain-like"/>
    <property type="match status" value="1"/>
</dbReference>
<feature type="transmembrane region" description="Helical" evidence="8">
    <location>
        <begin position="269"/>
        <end position="292"/>
    </location>
</feature>
<proteinExistence type="inferred from homology"/>
<dbReference type="Gene3D" id="3.30.460.20">
    <property type="entry name" value="CorA soluble domain-like"/>
    <property type="match status" value="1"/>
</dbReference>
<evidence type="ECO:0000256" key="5">
    <source>
        <dbReference type="ARBA" id="ARBA00022692"/>
    </source>
</evidence>
<comment type="subcellular location">
    <subcellularLocation>
        <location evidence="1">Cell membrane</location>
        <topology evidence="1">Multi-pass membrane protein</topology>
    </subcellularLocation>
</comment>
<dbReference type="Gene3D" id="1.20.58.340">
    <property type="entry name" value="Magnesium transport protein CorA, transmembrane region"/>
    <property type="match status" value="2"/>
</dbReference>
<dbReference type="CDD" id="cd12830">
    <property type="entry name" value="MtCorA-like"/>
    <property type="match status" value="1"/>
</dbReference>
<comment type="caution">
    <text evidence="9">The sequence shown here is derived from an EMBL/GenBank/DDBJ whole genome shotgun (WGS) entry which is preliminary data.</text>
</comment>
<evidence type="ECO:0000256" key="3">
    <source>
        <dbReference type="ARBA" id="ARBA00022448"/>
    </source>
</evidence>
<evidence type="ECO:0000256" key="7">
    <source>
        <dbReference type="ARBA" id="ARBA00023136"/>
    </source>
</evidence>
<dbReference type="PANTHER" id="PTHR46494:SF1">
    <property type="entry name" value="CORA FAMILY METAL ION TRANSPORTER (EUROFUNG)"/>
    <property type="match status" value="1"/>
</dbReference>
<keyword evidence="7 8" id="KW-0472">Membrane</keyword>
<keyword evidence="5 8" id="KW-0812">Transmembrane</keyword>
<evidence type="ECO:0000256" key="2">
    <source>
        <dbReference type="ARBA" id="ARBA00009765"/>
    </source>
</evidence>
<evidence type="ECO:0000256" key="1">
    <source>
        <dbReference type="ARBA" id="ARBA00004651"/>
    </source>
</evidence>
<dbReference type="GO" id="GO:0005886">
    <property type="term" value="C:plasma membrane"/>
    <property type="evidence" value="ECO:0007669"/>
    <property type="project" value="UniProtKB-SubCell"/>
</dbReference>
<sequence length="326" mass="36273">MIVDCAVYKEGGRQDGAPGLEEAWEESQAEGSFVWIGLVEPELEELNEVGRAFGLHELAIEDAVTAHQRPKLEQYGDSLFMVLKPARYLYEDKHVEVGEILLFVGQHFLVSVRHGRASELTGVRHMIESRPDLVRMGPGSALHGILDKVVDDYRLVVTDLEQQIADEVEAEVLLPNGKCSPERIYTLKRQVLELHMATQPLLDPLERISQGRVALLDPGMEKYMRDVHDHLVKVVHDQHRCRELLANAMDLYLSSTSARLNVRVGQLTLIASIFLPLTFLTGFFGMNFGFLVSRITSPLAFALGLGVMALAVAAELAIFKIGGFFG</sequence>
<evidence type="ECO:0000313" key="10">
    <source>
        <dbReference type="Proteomes" id="UP000612893"/>
    </source>
</evidence>
<reference evidence="9" key="1">
    <citation type="submission" date="2020-10" db="EMBL/GenBank/DDBJ databases">
        <title>Ca. Dormibacterota MAGs.</title>
        <authorList>
            <person name="Montgomery K."/>
        </authorList>
    </citation>
    <scope>NUCLEOTIDE SEQUENCE [LARGE SCALE GENOMIC DNA]</scope>
    <source>
        <strain evidence="9">SC8812_S17_10</strain>
    </source>
</reference>
<keyword evidence="4" id="KW-1003">Cell membrane</keyword>
<dbReference type="InterPro" id="IPR045863">
    <property type="entry name" value="CorA_TM1_TM2"/>
</dbReference>
<dbReference type="SUPFAM" id="SSF144083">
    <property type="entry name" value="Magnesium transport protein CorA, transmembrane region"/>
    <property type="match status" value="1"/>
</dbReference>
<evidence type="ECO:0000256" key="6">
    <source>
        <dbReference type="ARBA" id="ARBA00022989"/>
    </source>
</evidence>
<organism evidence="9 10">
    <name type="scientific">Candidatus Nephthysia bennettiae</name>
    <dbReference type="NCBI Taxonomy" id="3127016"/>
    <lineage>
        <taxon>Bacteria</taxon>
        <taxon>Bacillati</taxon>
        <taxon>Candidatus Dormiibacterota</taxon>
        <taxon>Candidatus Dormibacteria</taxon>
        <taxon>Candidatus Dormibacterales</taxon>
        <taxon>Candidatus Dormibacteraceae</taxon>
        <taxon>Candidatus Nephthysia</taxon>
    </lineage>
</organism>
<evidence type="ECO:0000313" key="9">
    <source>
        <dbReference type="EMBL" id="MBJ7597179.1"/>
    </source>
</evidence>
<comment type="similarity">
    <text evidence="2">Belongs to the CorA metal ion transporter (MIT) (TC 1.A.35) family.</text>
</comment>
<dbReference type="RefSeq" id="WP_338199208.1">
    <property type="nucleotide sequence ID" value="NZ_JAEKNR010000040.1"/>
</dbReference>
<dbReference type="Proteomes" id="UP000612893">
    <property type="component" value="Unassembled WGS sequence"/>
</dbReference>
<dbReference type="AlphaFoldDB" id="A0A934K1I8"/>
<keyword evidence="10" id="KW-1185">Reference proteome</keyword>
<keyword evidence="6 8" id="KW-1133">Transmembrane helix</keyword>
<protein>
    <submittedName>
        <fullName evidence="9">Magnesium and cobalt transport protein CorA</fullName>
    </submittedName>
</protein>
<dbReference type="Pfam" id="PF01544">
    <property type="entry name" value="CorA"/>
    <property type="match status" value="1"/>
</dbReference>
<keyword evidence="3" id="KW-0813">Transport</keyword>
<dbReference type="PANTHER" id="PTHR46494">
    <property type="entry name" value="CORA FAMILY METAL ION TRANSPORTER (EUROFUNG)"/>
    <property type="match status" value="1"/>
</dbReference>
<gene>
    <name evidence="9" type="ORF">JF922_03715</name>
</gene>
<name>A0A934K1I8_9BACT</name>
<accession>A0A934K1I8</accession>
<evidence type="ECO:0000256" key="8">
    <source>
        <dbReference type="SAM" id="Phobius"/>
    </source>
</evidence>
<evidence type="ECO:0000256" key="4">
    <source>
        <dbReference type="ARBA" id="ARBA00022475"/>
    </source>
</evidence>